<accession>A0A0C3CB09</accession>
<protein>
    <submittedName>
        <fullName evidence="1">Uncharacterized protein</fullName>
    </submittedName>
</protein>
<proteinExistence type="predicted"/>
<reference evidence="2" key="2">
    <citation type="submission" date="2015-01" db="EMBL/GenBank/DDBJ databases">
        <title>Evolutionary Origins and Diversification of the Mycorrhizal Mutualists.</title>
        <authorList>
            <consortium name="DOE Joint Genome Institute"/>
            <consortium name="Mycorrhizal Genomics Consortium"/>
            <person name="Kohler A."/>
            <person name="Kuo A."/>
            <person name="Nagy L.G."/>
            <person name="Floudas D."/>
            <person name="Copeland A."/>
            <person name="Barry K.W."/>
            <person name="Cichocki N."/>
            <person name="Veneault-Fourrey C."/>
            <person name="LaButti K."/>
            <person name="Lindquist E.A."/>
            <person name="Lipzen A."/>
            <person name="Lundell T."/>
            <person name="Morin E."/>
            <person name="Murat C."/>
            <person name="Riley R."/>
            <person name="Ohm R."/>
            <person name="Sun H."/>
            <person name="Tunlid A."/>
            <person name="Henrissat B."/>
            <person name="Grigoriev I.V."/>
            <person name="Hibbett D.S."/>
            <person name="Martin F."/>
        </authorList>
    </citation>
    <scope>NUCLEOTIDE SEQUENCE [LARGE SCALE GENOMIC DNA]</scope>
    <source>
        <strain evidence="2">F 1598</strain>
    </source>
</reference>
<dbReference type="HOGENOM" id="CLU_3129865_0_0_1"/>
<evidence type="ECO:0000313" key="1">
    <source>
        <dbReference type="EMBL" id="KIM86897.1"/>
    </source>
</evidence>
<organism evidence="1 2">
    <name type="scientific">Piloderma croceum (strain F 1598)</name>
    <dbReference type="NCBI Taxonomy" id="765440"/>
    <lineage>
        <taxon>Eukaryota</taxon>
        <taxon>Fungi</taxon>
        <taxon>Dikarya</taxon>
        <taxon>Basidiomycota</taxon>
        <taxon>Agaricomycotina</taxon>
        <taxon>Agaricomycetes</taxon>
        <taxon>Agaricomycetidae</taxon>
        <taxon>Atheliales</taxon>
        <taxon>Atheliaceae</taxon>
        <taxon>Piloderma</taxon>
    </lineage>
</organism>
<dbReference type="Proteomes" id="UP000054166">
    <property type="component" value="Unassembled WGS sequence"/>
</dbReference>
<reference evidence="1 2" key="1">
    <citation type="submission" date="2014-04" db="EMBL/GenBank/DDBJ databases">
        <authorList>
            <consortium name="DOE Joint Genome Institute"/>
            <person name="Kuo A."/>
            <person name="Tarkka M."/>
            <person name="Buscot F."/>
            <person name="Kohler A."/>
            <person name="Nagy L.G."/>
            <person name="Floudas D."/>
            <person name="Copeland A."/>
            <person name="Barry K.W."/>
            <person name="Cichocki N."/>
            <person name="Veneault-Fourrey C."/>
            <person name="LaButti K."/>
            <person name="Lindquist E.A."/>
            <person name="Lipzen A."/>
            <person name="Lundell T."/>
            <person name="Morin E."/>
            <person name="Murat C."/>
            <person name="Sun H."/>
            <person name="Tunlid A."/>
            <person name="Henrissat B."/>
            <person name="Grigoriev I.V."/>
            <person name="Hibbett D.S."/>
            <person name="Martin F."/>
            <person name="Nordberg H.P."/>
            <person name="Cantor M.N."/>
            <person name="Hua S.X."/>
        </authorList>
    </citation>
    <scope>NUCLEOTIDE SEQUENCE [LARGE SCALE GENOMIC DNA]</scope>
    <source>
        <strain evidence="1 2">F 1598</strain>
    </source>
</reference>
<feature type="non-terminal residue" evidence="1">
    <location>
        <position position="50"/>
    </location>
</feature>
<keyword evidence="2" id="KW-1185">Reference proteome</keyword>
<name>A0A0C3CB09_PILCF</name>
<gene>
    <name evidence="1" type="ORF">PILCRDRAFT_815336</name>
</gene>
<dbReference type="InParanoid" id="A0A0C3CB09"/>
<evidence type="ECO:0000313" key="2">
    <source>
        <dbReference type="Proteomes" id="UP000054166"/>
    </source>
</evidence>
<dbReference type="EMBL" id="KN832980">
    <property type="protein sequence ID" value="KIM86897.1"/>
    <property type="molecule type" value="Genomic_DNA"/>
</dbReference>
<dbReference type="AlphaFoldDB" id="A0A0C3CB09"/>
<sequence length="50" mass="5643">MPVIKRAELEPDQTVLGAILDTAIISEKEIECDHHRRSAKSDRKSRRGVS</sequence>